<accession>A0A1J1GKP1</accession>
<reference evidence="3 4" key="1">
    <citation type="submission" date="2015-04" db="EMBL/GenBank/DDBJ databases">
        <authorList>
            <consortium name="Pathogen Informatics"/>
        </authorList>
    </citation>
    <scope>NUCLEOTIDE SEQUENCE [LARGE SCALE GENOMIC DNA]</scope>
    <source>
        <strain evidence="3 4">SGS1</strain>
    </source>
</reference>
<feature type="compositionally biased region" description="Polar residues" evidence="1">
    <location>
        <begin position="183"/>
        <end position="193"/>
    </location>
</feature>
<keyword evidence="2" id="KW-0472">Membrane</keyword>
<evidence type="ECO:0000313" key="4">
    <source>
        <dbReference type="Proteomes" id="UP000220158"/>
    </source>
</evidence>
<dbReference type="AlphaFoldDB" id="A0A1J1GKP1"/>
<sequence>MAASNASTTASINETNLAPSQSVSVLSSPSSPPIRTLISIPSNATTSNLEANAASSLISIITADPINSTIPSKGTYSSVVIPTTSEAFSSSFTSPNITSQSSSISESSSHSAFISIIEYPNTPAQTCTESIVNATGSAANGTAFINATQTNTPKTTTSSLIANASSVLTGNMNGYSIFNNSESSLDPSTTQGASSLPSQQSSSTSTTFPLALVISSPSTIFQATIGISSISFFIIIFFVLVILIIIFFTIKFTFSYI</sequence>
<keyword evidence="2" id="KW-0812">Transmembrane</keyword>
<dbReference type="VEuPathDB" id="PlasmoDB:PRELSG_0028800"/>
<dbReference type="RefSeq" id="XP_028531185.1">
    <property type="nucleotide sequence ID" value="XM_028675923.1"/>
</dbReference>
<keyword evidence="2" id="KW-1133">Transmembrane helix</keyword>
<dbReference type="EMBL" id="CVMU01000305">
    <property type="protein sequence ID" value="CRG84850.1"/>
    <property type="molecule type" value="Genomic_DNA"/>
</dbReference>
<feature type="transmembrane region" description="Helical" evidence="2">
    <location>
        <begin position="225"/>
        <end position="250"/>
    </location>
</feature>
<evidence type="ECO:0000313" key="3">
    <source>
        <dbReference type="EMBL" id="CRG84850.1"/>
    </source>
</evidence>
<evidence type="ECO:0000256" key="1">
    <source>
        <dbReference type="SAM" id="MobiDB-lite"/>
    </source>
</evidence>
<keyword evidence="4" id="KW-1185">Reference proteome</keyword>
<evidence type="ECO:0000256" key="2">
    <source>
        <dbReference type="SAM" id="Phobius"/>
    </source>
</evidence>
<organism evidence="3 4">
    <name type="scientific">Plasmodium relictum</name>
    <dbReference type="NCBI Taxonomy" id="85471"/>
    <lineage>
        <taxon>Eukaryota</taxon>
        <taxon>Sar</taxon>
        <taxon>Alveolata</taxon>
        <taxon>Apicomplexa</taxon>
        <taxon>Aconoidasida</taxon>
        <taxon>Haemosporida</taxon>
        <taxon>Plasmodiidae</taxon>
        <taxon>Plasmodium</taxon>
        <taxon>Plasmodium (Haemamoeba)</taxon>
    </lineage>
</organism>
<dbReference type="KEGG" id="prel:PRELSG_0028800"/>
<protein>
    <submittedName>
        <fullName evidence="3">Uncharacterized protein</fullName>
    </submittedName>
</protein>
<proteinExistence type="predicted"/>
<name>A0A1J1GKP1_PLARL</name>
<dbReference type="GeneID" id="39734217"/>
<feature type="region of interest" description="Disordered" evidence="1">
    <location>
        <begin position="183"/>
        <end position="202"/>
    </location>
</feature>
<gene>
    <name evidence="3" type="ORF">PRELSG_0028800</name>
</gene>
<dbReference type="Proteomes" id="UP000220158">
    <property type="component" value="Unassembled WGS sequence"/>
</dbReference>